<reference evidence="2 3" key="1">
    <citation type="submission" date="2018-07" db="EMBL/GenBank/DDBJ databases">
        <title>Genomic Encyclopedia of Type Strains, Phase III (KMG-III): the genomes of soil and plant-associated and newly described type strains.</title>
        <authorList>
            <person name="Whitman W."/>
        </authorList>
    </citation>
    <scope>NUCLEOTIDE SEQUENCE [LARGE SCALE GENOMIC DNA]</scope>
    <source>
        <strain evidence="2 3">CECT 7506</strain>
    </source>
</reference>
<dbReference type="RefSeq" id="WP_114378295.1">
    <property type="nucleotide sequence ID" value="NZ_QPJD01000001.1"/>
</dbReference>
<dbReference type="Proteomes" id="UP000252415">
    <property type="component" value="Unassembled WGS sequence"/>
</dbReference>
<keyword evidence="3" id="KW-1185">Reference proteome</keyword>
<organism evidence="2 3">
    <name type="scientific">Paenibacillus prosopidis</name>
    <dbReference type="NCBI Taxonomy" id="630520"/>
    <lineage>
        <taxon>Bacteria</taxon>
        <taxon>Bacillati</taxon>
        <taxon>Bacillota</taxon>
        <taxon>Bacilli</taxon>
        <taxon>Bacillales</taxon>
        <taxon>Paenibacillaceae</taxon>
        <taxon>Paenibacillus</taxon>
    </lineage>
</organism>
<feature type="region of interest" description="Disordered" evidence="1">
    <location>
        <begin position="14"/>
        <end position="138"/>
    </location>
</feature>
<dbReference type="AlphaFoldDB" id="A0A368W7X8"/>
<protein>
    <submittedName>
        <fullName evidence="2">Uncharacterized protein</fullName>
    </submittedName>
</protein>
<name>A0A368W7X8_9BACL</name>
<feature type="compositionally biased region" description="Acidic residues" evidence="1">
    <location>
        <begin position="128"/>
        <end position="138"/>
    </location>
</feature>
<gene>
    <name evidence="2" type="ORF">DFP97_101426</name>
</gene>
<feature type="compositionally biased region" description="Basic and acidic residues" evidence="1">
    <location>
        <begin position="32"/>
        <end position="74"/>
    </location>
</feature>
<evidence type="ECO:0000313" key="2">
    <source>
        <dbReference type="EMBL" id="RCW52080.1"/>
    </source>
</evidence>
<dbReference type="EMBL" id="QPJD01000001">
    <property type="protein sequence ID" value="RCW52080.1"/>
    <property type="molecule type" value="Genomic_DNA"/>
</dbReference>
<feature type="compositionally biased region" description="Polar residues" evidence="1">
    <location>
        <begin position="14"/>
        <end position="23"/>
    </location>
</feature>
<proteinExistence type="predicted"/>
<dbReference type="OrthoDB" id="2626090at2"/>
<accession>A0A368W7X8</accession>
<evidence type="ECO:0000313" key="3">
    <source>
        <dbReference type="Proteomes" id="UP000252415"/>
    </source>
</evidence>
<sequence>MLIRKSVPYYTNNYLSNEGNPSINRDRSRHRQRDEIIKRDRSPRDEIIKRDRSPRDEIIKRDRSPKDEIIKRDISPVPNLKINGAEHRKSNSRTIKRGYEYRNPAAKQKRSSPVPQEMNENGERLDSELNELDWLDQM</sequence>
<evidence type="ECO:0000256" key="1">
    <source>
        <dbReference type="SAM" id="MobiDB-lite"/>
    </source>
</evidence>
<comment type="caution">
    <text evidence="2">The sequence shown here is derived from an EMBL/GenBank/DDBJ whole genome shotgun (WGS) entry which is preliminary data.</text>
</comment>